<feature type="coiled-coil region" evidence="1">
    <location>
        <begin position="277"/>
        <end position="337"/>
    </location>
</feature>
<feature type="region of interest" description="Disordered" evidence="2">
    <location>
        <begin position="133"/>
        <end position="160"/>
    </location>
</feature>
<keyword evidence="1" id="KW-0175">Coiled coil</keyword>
<protein>
    <submittedName>
        <fullName evidence="3">Uncharacterized protein</fullName>
    </submittedName>
</protein>
<name>A0A3N4I354_ASCIM</name>
<feature type="region of interest" description="Disordered" evidence="2">
    <location>
        <begin position="1"/>
        <end position="78"/>
    </location>
</feature>
<evidence type="ECO:0000256" key="2">
    <source>
        <dbReference type="SAM" id="MobiDB-lite"/>
    </source>
</evidence>
<feature type="compositionally biased region" description="Polar residues" evidence="2">
    <location>
        <begin position="1"/>
        <end position="13"/>
    </location>
</feature>
<dbReference type="AlphaFoldDB" id="A0A3N4I354"/>
<dbReference type="EMBL" id="ML119747">
    <property type="protein sequence ID" value="RPA76284.1"/>
    <property type="molecule type" value="Genomic_DNA"/>
</dbReference>
<gene>
    <name evidence="3" type="ORF">BJ508DRAFT_337857</name>
</gene>
<keyword evidence="4" id="KW-1185">Reference proteome</keyword>
<proteinExistence type="predicted"/>
<dbReference type="Proteomes" id="UP000275078">
    <property type="component" value="Unassembled WGS sequence"/>
</dbReference>
<organism evidence="3 4">
    <name type="scientific">Ascobolus immersus RN42</name>
    <dbReference type="NCBI Taxonomy" id="1160509"/>
    <lineage>
        <taxon>Eukaryota</taxon>
        <taxon>Fungi</taxon>
        <taxon>Dikarya</taxon>
        <taxon>Ascomycota</taxon>
        <taxon>Pezizomycotina</taxon>
        <taxon>Pezizomycetes</taxon>
        <taxon>Pezizales</taxon>
        <taxon>Ascobolaceae</taxon>
        <taxon>Ascobolus</taxon>
    </lineage>
</organism>
<evidence type="ECO:0000313" key="3">
    <source>
        <dbReference type="EMBL" id="RPA76284.1"/>
    </source>
</evidence>
<feature type="compositionally biased region" description="Pro residues" evidence="2">
    <location>
        <begin position="40"/>
        <end position="49"/>
    </location>
</feature>
<accession>A0A3N4I354</accession>
<evidence type="ECO:0000256" key="1">
    <source>
        <dbReference type="SAM" id="Coils"/>
    </source>
</evidence>
<sequence length="341" mass="39211">MNSKSQENATSTEPPVKLKLPPTPPSEDNSGPDHQEQPAIPRPTLPPTPADSDESKRLGPDPPACEHQVSRSASNPLLDPSLFRADRECLDFLSTPPPPPIDLWLSHQTGEWVFDSWDDSTHQTLAHRRRSYGPISNAKGLDHNSFSSMSSDDGADVSPHKQDHVSEYLDWYNKVLAYAQHEKEAAARRDKQLLQFFNGNYLREINDLKERISGLKEQSATYLRETEYLKSQLTKSLDTQRELRERCLRYAQSELGWSERLRTKKERIQELEKKVLVESLRAEREAEGKRKAEAELKVRIGEKKDVEERLWGLKEELRKKSIEVEELKRRLDRVEGLSDVI</sequence>
<evidence type="ECO:0000313" key="4">
    <source>
        <dbReference type="Proteomes" id="UP000275078"/>
    </source>
</evidence>
<reference evidence="3 4" key="1">
    <citation type="journal article" date="2018" name="Nat. Ecol. Evol.">
        <title>Pezizomycetes genomes reveal the molecular basis of ectomycorrhizal truffle lifestyle.</title>
        <authorList>
            <person name="Murat C."/>
            <person name="Payen T."/>
            <person name="Noel B."/>
            <person name="Kuo A."/>
            <person name="Morin E."/>
            <person name="Chen J."/>
            <person name="Kohler A."/>
            <person name="Krizsan K."/>
            <person name="Balestrini R."/>
            <person name="Da Silva C."/>
            <person name="Montanini B."/>
            <person name="Hainaut M."/>
            <person name="Levati E."/>
            <person name="Barry K.W."/>
            <person name="Belfiori B."/>
            <person name="Cichocki N."/>
            <person name="Clum A."/>
            <person name="Dockter R.B."/>
            <person name="Fauchery L."/>
            <person name="Guy J."/>
            <person name="Iotti M."/>
            <person name="Le Tacon F."/>
            <person name="Lindquist E.A."/>
            <person name="Lipzen A."/>
            <person name="Malagnac F."/>
            <person name="Mello A."/>
            <person name="Molinier V."/>
            <person name="Miyauchi S."/>
            <person name="Poulain J."/>
            <person name="Riccioni C."/>
            <person name="Rubini A."/>
            <person name="Sitrit Y."/>
            <person name="Splivallo R."/>
            <person name="Traeger S."/>
            <person name="Wang M."/>
            <person name="Zifcakova L."/>
            <person name="Wipf D."/>
            <person name="Zambonelli A."/>
            <person name="Paolocci F."/>
            <person name="Nowrousian M."/>
            <person name="Ottonello S."/>
            <person name="Baldrian P."/>
            <person name="Spatafora J.W."/>
            <person name="Henrissat B."/>
            <person name="Nagy L.G."/>
            <person name="Aury J.M."/>
            <person name="Wincker P."/>
            <person name="Grigoriev I.V."/>
            <person name="Bonfante P."/>
            <person name="Martin F.M."/>
        </authorList>
    </citation>
    <scope>NUCLEOTIDE SEQUENCE [LARGE SCALE GENOMIC DNA]</scope>
    <source>
        <strain evidence="3 4">RN42</strain>
    </source>
</reference>
<feature type="coiled-coil region" evidence="1">
    <location>
        <begin position="198"/>
        <end position="225"/>
    </location>
</feature>